<dbReference type="Pfam" id="PF02213">
    <property type="entry name" value="GYF"/>
    <property type="match status" value="1"/>
</dbReference>
<dbReference type="PANTHER" id="PTHR11048:SF28">
    <property type="entry name" value="4-HYDROXYBENZOATE POLYPRENYLTRANSFERASE, MITOCHONDRIAL"/>
    <property type="match status" value="1"/>
</dbReference>
<evidence type="ECO:0000256" key="8">
    <source>
        <dbReference type="SAM" id="Phobius"/>
    </source>
</evidence>
<feature type="transmembrane region" description="Helical" evidence="8">
    <location>
        <begin position="608"/>
        <end position="626"/>
    </location>
</feature>
<feature type="transmembrane region" description="Helical" evidence="8">
    <location>
        <begin position="638"/>
        <end position="655"/>
    </location>
</feature>
<sequence>MDEELRLSNSKNTHQIELSIYLESISVTISDDNQMNCRFFSLTVDIEPSFNLENNLQEINAQAQNIFDYNDSEIDDYEKTQFHTSWYETTDAPLHAAHGIFSSEINGIIKECNINQEIYLNLKLPIWILNMAKQFYNAFNQTGFENFLLTVLQLRFTIWATNNSTIESAEIFEIGETIIKVSEDHILSKNSFCFIHRIPEYDALAIKEYSGNDKECTIGILKCFFNSRPVIIKNINHNLIDTCKNNATPRDFSKEDFESIRKLQISKENALMQLNDIVPLKWEYLDDNNIIRGPYNSIFMMSWIVKGYFGENSKLRLFDFGQECKIETTTPNSLQKFQPLSNYLSLIKSDVSRIFRCSPNYVINSDLIVKEPNNENMSLHTMEMTNKSSAQRENARFVYTSNESKRIEIENAVNMLKTQFSHIEKEFQNKFRGKVQNKSIDNNFSSEAINISKDEFIKFATKNVFRQKNNVLFKKWCAEYGPELVLEACAIRIQTAFQLAEGYAKIILYIIKLYRISNPTEFWLLFIPTFVSLTLASDSLLPKANIAALFALGLVASRSTGCVINDLADRQFDSKVVYHALFIHYHLLSALIAPIGSSATSAIVLSRLNRYTIYLAVPSAFLMAVYPFMKRITHYPQLFLGFTFNWYVLLAWTSINGCINPHRNSWLCPISY</sequence>
<dbReference type="PANTHER" id="PTHR11048">
    <property type="entry name" value="PRENYLTRANSFERASES"/>
    <property type="match status" value="1"/>
</dbReference>
<dbReference type="Proteomes" id="UP000236928">
    <property type="component" value="Unassembled WGS sequence"/>
</dbReference>
<dbReference type="InterPro" id="IPR044878">
    <property type="entry name" value="UbiA_sf"/>
</dbReference>
<feature type="transmembrane region" description="Helical" evidence="8">
    <location>
        <begin position="576"/>
        <end position="596"/>
    </location>
</feature>
<dbReference type="InterPro" id="IPR039653">
    <property type="entry name" value="Prenyltransferase"/>
</dbReference>
<evidence type="ECO:0000256" key="5">
    <source>
        <dbReference type="ARBA" id="ARBA00022692"/>
    </source>
</evidence>
<dbReference type="EMBL" id="JIBK01000041">
    <property type="protein sequence ID" value="POM84356.1"/>
    <property type="molecule type" value="Genomic_DNA"/>
</dbReference>
<evidence type="ECO:0000313" key="11">
    <source>
        <dbReference type="Proteomes" id="UP000236928"/>
    </source>
</evidence>
<keyword evidence="7 8" id="KW-0472">Membrane</keyword>
<dbReference type="InterPro" id="IPR000537">
    <property type="entry name" value="UbiA_prenyltransferase"/>
</dbReference>
<reference evidence="10 11" key="1">
    <citation type="submission" date="2014-04" db="EMBL/GenBank/DDBJ databases">
        <title>Comparative Genomics of Cryptosporidium Species.</title>
        <authorList>
            <person name="Silva J.C."/>
            <person name="Su Q."/>
            <person name="Chalmers R."/>
            <person name="Chibucos M.C."/>
            <person name="Elwin K."/>
            <person name="Godinez A."/>
            <person name="Guo F."/>
            <person name="Huynh K."/>
            <person name="Orvis J."/>
            <person name="Ott S."/>
            <person name="Sadzewicz L."/>
            <person name="Sengamalay N."/>
            <person name="Shetty A."/>
            <person name="Sun M."/>
            <person name="Tallon L."/>
            <person name="Xiao L."/>
            <person name="Zhang H."/>
            <person name="Fraser C.M."/>
            <person name="Zhu G."/>
            <person name="Kissinger J."/>
            <person name="Widmer G."/>
        </authorList>
    </citation>
    <scope>NUCLEOTIDE SEQUENCE [LARGE SCALE GENOMIC DNA]</scope>
    <source>
        <strain evidence="10 11">UKMEL1</strain>
    </source>
</reference>
<evidence type="ECO:0000259" key="9">
    <source>
        <dbReference type="PROSITE" id="PS50829"/>
    </source>
</evidence>
<gene>
    <name evidence="10" type="ORF">CmeUKMEL1_11985</name>
</gene>
<dbReference type="OrthoDB" id="6415790at2759"/>
<accession>A0A2P4Z2X0</accession>
<keyword evidence="6 8" id="KW-1133">Transmembrane helix</keyword>
<dbReference type="Pfam" id="PF01040">
    <property type="entry name" value="UbiA"/>
    <property type="match status" value="1"/>
</dbReference>
<name>A0A2P4Z2X0_9CRYT</name>
<dbReference type="VEuPathDB" id="CryptoDB:CmeUKMEL1_11985"/>
<dbReference type="Gene3D" id="3.30.1490.40">
    <property type="match status" value="1"/>
</dbReference>
<evidence type="ECO:0000256" key="1">
    <source>
        <dbReference type="ARBA" id="ARBA00001946"/>
    </source>
</evidence>
<comment type="caution">
    <text evidence="10">The sequence shown here is derived from an EMBL/GenBank/DDBJ whole genome shotgun (WGS) entry which is preliminary data.</text>
</comment>
<protein>
    <submittedName>
        <fullName evidence="10">GYF domain protein</fullName>
    </submittedName>
</protein>
<dbReference type="GO" id="GO:0016765">
    <property type="term" value="F:transferase activity, transferring alkyl or aryl (other than methyl) groups"/>
    <property type="evidence" value="ECO:0007669"/>
    <property type="project" value="InterPro"/>
</dbReference>
<keyword evidence="11" id="KW-1185">Reference proteome</keyword>
<dbReference type="GO" id="GO:0006744">
    <property type="term" value="P:ubiquinone biosynthetic process"/>
    <property type="evidence" value="ECO:0007669"/>
    <property type="project" value="TreeGrafter"/>
</dbReference>
<dbReference type="AlphaFoldDB" id="A0A2P4Z2X0"/>
<comment type="subcellular location">
    <subcellularLocation>
        <location evidence="2">Membrane</location>
        <topology evidence="2">Multi-pass membrane protein</topology>
    </subcellularLocation>
</comment>
<dbReference type="InterPro" id="IPR003169">
    <property type="entry name" value="GYF"/>
</dbReference>
<keyword evidence="5 8" id="KW-0812">Transmembrane</keyword>
<proteinExistence type="inferred from homology"/>
<evidence type="ECO:0000256" key="4">
    <source>
        <dbReference type="ARBA" id="ARBA00022679"/>
    </source>
</evidence>
<dbReference type="Gene3D" id="1.10.357.140">
    <property type="entry name" value="UbiA prenyltransferase"/>
    <property type="match status" value="1"/>
</dbReference>
<evidence type="ECO:0000313" key="10">
    <source>
        <dbReference type="EMBL" id="POM84356.1"/>
    </source>
</evidence>
<evidence type="ECO:0000256" key="6">
    <source>
        <dbReference type="ARBA" id="ARBA00022989"/>
    </source>
</evidence>
<dbReference type="GO" id="GO:0005886">
    <property type="term" value="C:plasma membrane"/>
    <property type="evidence" value="ECO:0007669"/>
    <property type="project" value="TreeGrafter"/>
</dbReference>
<organism evidence="10 11">
    <name type="scientific">Cryptosporidium meleagridis</name>
    <dbReference type="NCBI Taxonomy" id="93969"/>
    <lineage>
        <taxon>Eukaryota</taxon>
        <taxon>Sar</taxon>
        <taxon>Alveolata</taxon>
        <taxon>Apicomplexa</taxon>
        <taxon>Conoidasida</taxon>
        <taxon>Coccidia</taxon>
        <taxon>Eucoccidiorida</taxon>
        <taxon>Eimeriorina</taxon>
        <taxon>Cryptosporidiidae</taxon>
        <taxon>Cryptosporidium</taxon>
    </lineage>
</organism>
<evidence type="ECO:0000256" key="2">
    <source>
        <dbReference type="ARBA" id="ARBA00004141"/>
    </source>
</evidence>
<dbReference type="PROSITE" id="PS50829">
    <property type="entry name" value="GYF"/>
    <property type="match status" value="1"/>
</dbReference>
<comment type="cofactor">
    <cofactor evidence="1">
        <name>Mg(2+)</name>
        <dbReference type="ChEBI" id="CHEBI:18420"/>
    </cofactor>
</comment>
<evidence type="ECO:0000256" key="3">
    <source>
        <dbReference type="ARBA" id="ARBA00005985"/>
    </source>
</evidence>
<dbReference type="InterPro" id="IPR035445">
    <property type="entry name" value="GYF-like_dom_sf"/>
</dbReference>
<comment type="similarity">
    <text evidence="3">Belongs to the UbiA prenyltransferase family.</text>
</comment>
<keyword evidence="4" id="KW-0808">Transferase</keyword>
<dbReference type="SUPFAM" id="SSF55277">
    <property type="entry name" value="GYF domain"/>
    <property type="match status" value="1"/>
</dbReference>
<evidence type="ECO:0000256" key="7">
    <source>
        <dbReference type="ARBA" id="ARBA00023136"/>
    </source>
</evidence>
<feature type="domain" description="GYF" evidence="9">
    <location>
        <begin position="279"/>
        <end position="335"/>
    </location>
</feature>